<dbReference type="SUPFAM" id="SSF51735">
    <property type="entry name" value="NAD(P)-binding Rossmann-fold domains"/>
    <property type="match status" value="1"/>
</dbReference>
<dbReference type="EMBL" id="PEZT01000025">
    <property type="protein sequence ID" value="PIS08879.1"/>
    <property type="molecule type" value="Genomic_DNA"/>
</dbReference>
<dbReference type="Gene3D" id="3.40.50.720">
    <property type="entry name" value="NAD(P)-binding Rossmann-like Domain"/>
    <property type="match status" value="1"/>
</dbReference>
<dbReference type="AlphaFoldDB" id="A0A2H0WAE1"/>
<keyword evidence="4" id="KW-0456">Lyase</keyword>
<evidence type="ECO:0000313" key="7">
    <source>
        <dbReference type="EMBL" id="PIS08879.1"/>
    </source>
</evidence>
<dbReference type="Proteomes" id="UP000230093">
    <property type="component" value="Unassembled WGS sequence"/>
</dbReference>
<gene>
    <name evidence="7" type="ORF">COT75_04300</name>
</gene>
<dbReference type="InterPro" id="IPR025101">
    <property type="entry name" value="DUF4012"/>
</dbReference>
<evidence type="ECO:0000256" key="2">
    <source>
        <dbReference type="ARBA" id="ARBA00022793"/>
    </source>
</evidence>
<comment type="cofactor">
    <cofactor evidence="1">
        <name>NAD(+)</name>
        <dbReference type="ChEBI" id="CHEBI:57540"/>
    </cofactor>
</comment>
<keyword evidence="3" id="KW-0520">NAD</keyword>
<evidence type="ECO:0000313" key="8">
    <source>
        <dbReference type="Proteomes" id="UP000230093"/>
    </source>
</evidence>
<sequence>MKKENSKNSPMPSVLIIGGAGFMGTYLVEALLKKSCFIYCLDRAKEENNKNMTKFENKRGFRFIKAGKKINFNKLRIQKFDYIFYLNQVSDRVEEIKDFLDLAKKQTAKFLLLSSYEESRKIKAQEELGKKYYSKLHLDIRIVRLVDLYGPGMDLEKEDELSSILTDFKNKKIMKLSQDGSQLLHPLYIDDAVRGLMKTIFSQNTKGKIYSLGGLKISLLKLANLIKKNSLSALGVEFKISQTKKPIAVKQKDISQTKKQLNWQPKIELKEGLKETLDWLKDYESGEVPLPKKGLFLKRLIIFILTLALVISLPLGGLYFYKVQAKKEILFLNLSLENLEISKIKSQKETSLKTFERGRQILVNLFPILSLLPFDQQIGELFAFFDEGTHLIKLTDLSADAIFQVDKIASMVIQGEEGNYETEVQKLDFLLDQLWENLNLLEARQTSPEIYSLKEKLPFKRKKITLSRDFVNILSELVAVNDKKTYLVLLQNNLELRPTGGFIGSFGLLSFEKGRLLDFQLATTMEADKQLKGQIDPPLELEKYLGEKSWYLRDSNWSPHYPISANQAEWFYEKEMGRQVDGVIGLDLYFLKDLLKAIDSIKLEETGDTITSKNILERAQYYEDKNNDFMLILTKAIFQRIEKSEGGEWLKIIQSISSSLDQKNLLLTFHDKNTGNFVNQNGFDGSIRSITSEKDIITDYLMINEANLGVNKANFYLKREIIQEVTLKETGELKEKTSIVYENMAESLSPPGGNYKNYLRVYLPRRARIETIKTGENSSSLEEVKPKDINNFEEHGKKGIGILLSIPIQEKRIVEISYQIPSLQGLNKDFSYALYFQKQPGMGESPLRINLSYGDNFQFKEANKEVKQQGSNLSFEENTLTDELFLIEFSLDNQ</sequence>
<dbReference type="PANTHER" id="PTHR43078">
    <property type="entry name" value="UDP-GLUCURONIC ACID DECARBOXYLASE-RELATED"/>
    <property type="match status" value="1"/>
</dbReference>
<name>A0A2H0WAE1_9BACT</name>
<dbReference type="InterPro" id="IPR001509">
    <property type="entry name" value="Epimerase_deHydtase"/>
</dbReference>
<dbReference type="InterPro" id="IPR036291">
    <property type="entry name" value="NAD(P)-bd_dom_sf"/>
</dbReference>
<dbReference type="GO" id="GO:0048040">
    <property type="term" value="F:UDP-glucuronate decarboxylase activity"/>
    <property type="evidence" value="ECO:0007669"/>
    <property type="project" value="TreeGrafter"/>
</dbReference>
<evidence type="ECO:0000256" key="3">
    <source>
        <dbReference type="ARBA" id="ARBA00023027"/>
    </source>
</evidence>
<comment type="caution">
    <text evidence="7">The sequence shown here is derived from an EMBL/GenBank/DDBJ whole genome shotgun (WGS) entry which is preliminary data.</text>
</comment>
<dbReference type="GO" id="GO:0042732">
    <property type="term" value="P:D-xylose metabolic process"/>
    <property type="evidence" value="ECO:0007669"/>
    <property type="project" value="InterPro"/>
</dbReference>
<evidence type="ECO:0000256" key="1">
    <source>
        <dbReference type="ARBA" id="ARBA00001911"/>
    </source>
</evidence>
<feature type="domain" description="NAD-dependent epimerase/dehydratase" evidence="6">
    <location>
        <begin position="14"/>
        <end position="101"/>
    </location>
</feature>
<evidence type="ECO:0000259" key="6">
    <source>
        <dbReference type="Pfam" id="PF01370"/>
    </source>
</evidence>
<evidence type="ECO:0000256" key="5">
    <source>
        <dbReference type="SAM" id="Phobius"/>
    </source>
</evidence>
<keyword evidence="5" id="KW-0472">Membrane</keyword>
<keyword evidence="5" id="KW-0812">Transmembrane</keyword>
<keyword evidence="5" id="KW-1133">Transmembrane helix</keyword>
<evidence type="ECO:0000256" key="4">
    <source>
        <dbReference type="ARBA" id="ARBA00023239"/>
    </source>
</evidence>
<protein>
    <recommendedName>
        <fullName evidence="6">NAD-dependent epimerase/dehydratase domain-containing protein</fullName>
    </recommendedName>
</protein>
<feature type="transmembrane region" description="Helical" evidence="5">
    <location>
        <begin position="12"/>
        <end position="32"/>
    </location>
</feature>
<dbReference type="InterPro" id="IPR044516">
    <property type="entry name" value="UXS-like"/>
</dbReference>
<organism evidence="7 8">
    <name type="scientific">Candidatus Beckwithbacteria bacterium CG10_big_fil_rev_8_21_14_0_10_34_10</name>
    <dbReference type="NCBI Taxonomy" id="1974495"/>
    <lineage>
        <taxon>Bacteria</taxon>
        <taxon>Candidatus Beckwithiibacteriota</taxon>
    </lineage>
</organism>
<reference evidence="8" key="1">
    <citation type="submission" date="2017-09" db="EMBL/GenBank/DDBJ databases">
        <title>Depth-based differentiation of microbial function through sediment-hosted aquifers and enrichment of novel symbionts in the deep terrestrial subsurface.</title>
        <authorList>
            <person name="Probst A.J."/>
            <person name="Ladd B."/>
            <person name="Jarett J.K."/>
            <person name="Geller-Mcgrath D.E."/>
            <person name="Sieber C.M.K."/>
            <person name="Emerson J.B."/>
            <person name="Anantharaman K."/>
            <person name="Thomas B.C."/>
            <person name="Malmstrom R."/>
            <person name="Stieglmeier M."/>
            <person name="Klingl A."/>
            <person name="Woyke T."/>
            <person name="Ryan C.M."/>
            <person name="Banfield J.F."/>
        </authorList>
    </citation>
    <scope>NUCLEOTIDE SEQUENCE [LARGE SCALE GENOMIC DNA]</scope>
</reference>
<dbReference type="Pfam" id="PF13196">
    <property type="entry name" value="DUF4012"/>
    <property type="match status" value="1"/>
</dbReference>
<dbReference type="PANTHER" id="PTHR43078:SF6">
    <property type="entry name" value="UDP-GLUCURONIC ACID DECARBOXYLASE 1"/>
    <property type="match status" value="1"/>
</dbReference>
<proteinExistence type="predicted"/>
<accession>A0A2H0WAE1</accession>
<keyword evidence="2" id="KW-0210">Decarboxylase</keyword>
<dbReference type="Pfam" id="PF01370">
    <property type="entry name" value="Epimerase"/>
    <property type="match status" value="1"/>
</dbReference>
<dbReference type="GO" id="GO:0005737">
    <property type="term" value="C:cytoplasm"/>
    <property type="evidence" value="ECO:0007669"/>
    <property type="project" value="TreeGrafter"/>
</dbReference>
<feature type="transmembrane region" description="Helical" evidence="5">
    <location>
        <begin position="300"/>
        <end position="321"/>
    </location>
</feature>
<dbReference type="GO" id="GO:0070403">
    <property type="term" value="F:NAD+ binding"/>
    <property type="evidence" value="ECO:0007669"/>
    <property type="project" value="InterPro"/>
</dbReference>